<evidence type="ECO:0000313" key="2">
    <source>
        <dbReference type="Proteomes" id="UP000235093"/>
    </source>
</evidence>
<proteinExistence type="predicted"/>
<name>A0A2N5PMH9_MEDGN</name>
<dbReference type="EMBL" id="NIHT01000006">
    <property type="protein sequence ID" value="PLT76360.1"/>
    <property type="molecule type" value="Genomic_DNA"/>
</dbReference>
<accession>A0A2N5PMH9</accession>
<sequence>MKFTVNNLEWTMAFTDADKAFLNENGNTILGLTEYVNQTISIRKGMTKELTRSTVIHELCHCFLFSFGFCAESYDEEAVCNLFGSHADAILDLTDKFMKERGE</sequence>
<reference evidence="1 2" key="1">
    <citation type="journal article" date="2017" name="Genome Med.">
        <title>A novel Ruminococcus gnavus clade enriched in inflammatory bowel disease patients.</title>
        <authorList>
            <person name="Hall A.B."/>
            <person name="Yassour M."/>
            <person name="Sauk J."/>
            <person name="Garner A."/>
            <person name="Jiang X."/>
            <person name="Arthur T."/>
            <person name="Lagoudas G.K."/>
            <person name="Vatanen T."/>
            <person name="Fornelos N."/>
            <person name="Wilson R."/>
            <person name="Bertha M."/>
            <person name="Cohen M."/>
            <person name="Garber J."/>
            <person name="Khalili H."/>
            <person name="Gevers D."/>
            <person name="Ananthakrishnan A.N."/>
            <person name="Kugathasan S."/>
            <person name="Lander E.S."/>
            <person name="Blainey P."/>
            <person name="Vlamakis H."/>
            <person name="Xavier R.J."/>
            <person name="Huttenhower C."/>
        </authorList>
    </citation>
    <scope>NUCLEOTIDE SEQUENCE [LARGE SCALE GENOMIC DNA]</scope>
    <source>
        <strain evidence="1 2">RJX1125</strain>
    </source>
</reference>
<evidence type="ECO:0008006" key="3">
    <source>
        <dbReference type="Google" id="ProtNLM"/>
    </source>
</evidence>
<protein>
    <recommendedName>
        <fullName evidence="3">ImmA/IrrE family metallo-endopeptidase</fullName>
    </recommendedName>
</protein>
<comment type="caution">
    <text evidence="1">The sequence shown here is derived from an EMBL/GenBank/DDBJ whole genome shotgun (WGS) entry which is preliminary data.</text>
</comment>
<organism evidence="1 2">
    <name type="scientific">Mediterraneibacter gnavus</name>
    <name type="common">Ruminococcus gnavus</name>
    <dbReference type="NCBI Taxonomy" id="33038"/>
    <lineage>
        <taxon>Bacteria</taxon>
        <taxon>Bacillati</taxon>
        <taxon>Bacillota</taxon>
        <taxon>Clostridia</taxon>
        <taxon>Lachnospirales</taxon>
        <taxon>Lachnospiraceae</taxon>
        <taxon>Mediterraneibacter</taxon>
    </lineage>
</organism>
<dbReference type="RefSeq" id="WP_066730764.1">
    <property type="nucleotide sequence ID" value="NZ_NIHT01000006.1"/>
</dbReference>
<evidence type="ECO:0000313" key="1">
    <source>
        <dbReference type="EMBL" id="PLT76360.1"/>
    </source>
</evidence>
<dbReference type="Proteomes" id="UP000235093">
    <property type="component" value="Unassembled WGS sequence"/>
</dbReference>
<gene>
    <name evidence="1" type="ORF">CDL23_04905</name>
</gene>
<dbReference type="AlphaFoldDB" id="A0A2N5PMH9"/>